<name>A0A4T0MG28_9BASI</name>
<evidence type="ECO:0000256" key="5">
    <source>
        <dbReference type="ARBA" id="ARBA00022857"/>
    </source>
</evidence>
<gene>
    <name evidence="13" type="ORF">E3Q10_02798</name>
    <name evidence="12" type="ORF">E3Q17_02715</name>
    <name evidence="11" type="ORF">E3Q22_00657</name>
</gene>
<comment type="subcellular location">
    <subcellularLocation>
        <location evidence="8">Mitochondrion</location>
    </subcellularLocation>
</comment>
<evidence type="ECO:0000313" key="11">
    <source>
        <dbReference type="EMBL" id="TIB81838.1"/>
    </source>
</evidence>
<keyword evidence="8" id="KW-0496">Mitochondrion</keyword>
<dbReference type="AlphaFoldDB" id="A0A4T0MG28"/>
<keyword evidence="5 8" id="KW-0521">NADP</keyword>
<dbReference type="PANTHER" id="PTHR48467:SF1">
    <property type="entry name" value="GLUTAMATE SYNTHASE 1 [NADH], CHLOROPLASTIC-LIKE"/>
    <property type="match status" value="1"/>
</dbReference>
<comment type="caution">
    <text evidence="11">The sequence shown here is derived from an EMBL/GenBank/DDBJ whole genome shotgun (WGS) entry which is preliminary data.</text>
</comment>
<comment type="cofactor">
    <cofactor evidence="1 8 9">
        <name>FAD</name>
        <dbReference type="ChEBI" id="CHEBI:57692"/>
    </cofactor>
</comment>
<dbReference type="PIRSF" id="PIRSF000362">
    <property type="entry name" value="FNR"/>
    <property type="match status" value="1"/>
</dbReference>
<organism evidence="11 16">
    <name type="scientific">Wallemia mellicola</name>
    <dbReference type="NCBI Taxonomy" id="1708541"/>
    <lineage>
        <taxon>Eukaryota</taxon>
        <taxon>Fungi</taxon>
        <taxon>Dikarya</taxon>
        <taxon>Basidiomycota</taxon>
        <taxon>Wallemiomycotina</taxon>
        <taxon>Wallemiomycetes</taxon>
        <taxon>Wallemiales</taxon>
        <taxon>Wallemiaceae</taxon>
        <taxon>Wallemia</taxon>
    </lineage>
</organism>
<dbReference type="EC" id="1.18.1.6" evidence="8"/>
<evidence type="ECO:0000313" key="14">
    <source>
        <dbReference type="Proteomes" id="UP000305647"/>
    </source>
</evidence>
<dbReference type="InterPro" id="IPR021163">
    <property type="entry name" value="Ferredox_Rdtase_adrenod"/>
</dbReference>
<feature type="binding site" evidence="9">
    <location>
        <begin position="421"/>
        <end position="423"/>
    </location>
    <ligand>
        <name>FAD</name>
        <dbReference type="ChEBI" id="CHEBI:57692"/>
    </ligand>
</feature>
<feature type="binding site" evidence="10">
    <location>
        <position position="421"/>
    </location>
    <ligand>
        <name>NADP(+)</name>
        <dbReference type="ChEBI" id="CHEBI:58349"/>
    </ligand>
</feature>
<protein>
    <recommendedName>
        <fullName evidence="8">NADPH:adrenodoxin oxidoreductase, mitochondrial</fullName>
        <ecNumber evidence="8">1.18.1.6</ecNumber>
    </recommendedName>
</protein>
<evidence type="ECO:0000256" key="8">
    <source>
        <dbReference type="PIRNR" id="PIRNR000362"/>
    </source>
</evidence>
<feature type="binding site" evidence="9">
    <location>
        <position position="91"/>
    </location>
    <ligand>
        <name>FAD</name>
        <dbReference type="ChEBI" id="CHEBI:57692"/>
    </ligand>
</feature>
<dbReference type="GO" id="GO:0005739">
    <property type="term" value="C:mitochondrion"/>
    <property type="evidence" value="ECO:0007669"/>
    <property type="project" value="UniProtKB-SubCell"/>
</dbReference>
<evidence type="ECO:0000313" key="15">
    <source>
        <dbReference type="Proteomes" id="UP000307169"/>
    </source>
</evidence>
<evidence type="ECO:0000256" key="9">
    <source>
        <dbReference type="PIRSR" id="PIRSR000362-1"/>
    </source>
</evidence>
<dbReference type="EMBL" id="SPRC01000004">
    <property type="protein sequence ID" value="TIB81838.1"/>
    <property type="molecule type" value="Genomic_DNA"/>
</dbReference>
<dbReference type="Gene3D" id="3.40.50.720">
    <property type="entry name" value="NAD(P)-binding Rossmann-like Domain"/>
    <property type="match status" value="1"/>
</dbReference>
<dbReference type="GO" id="GO:0016491">
    <property type="term" value="F:oxidoreductase activity"/>
    <property type="evidence" value="ECO:0007669"/>
    <property type="project" value="UniProtKB-KW"/>
</dbReference>
<feature type="binding site" evidence="9">
    <location>
        <position position="47"/>
    </location>
    <ligand>
        <name>FAD</name>
        <dbReference type="ChEBI" id="CHEBI:57692"/>
    </ligand>
</feature>
<dbReference type="InterPro" id="IPR055275">
    <property type="entry name" value="Ferredox_Rdtase"/>
</dbReference>
<feature type="binding site" evidence="9">
    <location>
        <position position="23"/>
    </location>
    <ligand>
        <name>FAD</name>
        <dbReference type="ChEBI" id="CHEBI:57692"/>
    </ligand>
</feature>
<feature type="binding site" evidence="9">
    <location>
        <position position="414"/>
    </location>
    <ligand>
        <name>FAD</name>
        <dbReference type="ChEBI" id="CHEBI:57692"/>
    </ligand>
</feature>
<evidence type="ECO:0000313" key="13">
    <source>
        <dbReference type="EMBL" id="TIC29062.1"/>
    </source>
</evidence>
<keyword evidence="4 8" id="KW-0274">FAD</keyword>
<evidence type="ECO:0000256" key="7">
    <source>
        <dbReference type="ARBA" id="ARBA00048933"/>
    </source>
</evidence>
<sequence length="513" mass="56606">MVFVSKVLLRQPIKLAVFGSGPSAFYLSQRLLNQLDKGVDDSIHMYERLPVPFGLVRYGVAPDHPDVKNCINSFSRAAEDSRFQFFGGISVGSHRKIEEHPKILNVPLEDIAKHYTHLAFSYGASRPTHLANVKGSSGSSDKLSSGVYSASEFVGWYNGHPDYMHLHDKIVSDLKRAKKVAIIGQGNVGLDIARMLVTTDYSKLSTTDIPIGVLDALKNSTVKHVDLIGRRGLSQVAFTAKETREMMHLPHVAMKSVDSNTMDEVMKEGDASGDKEWRAKKRILGLLRDGSECKLEDADRSWALKFLLSPAEYIGKDDTLSSIKFGVNKLTKSAPSTEVLGSKPATQSPPRILATPTDQSYEEDYDLVIESIGYRSEQLGDIPFDSRKGVILNTGGRVIDENGINIPNVYSTGWASRGPVGVIASTMYDSYSVADTILQDIHNGDDPAPSTELNWAPSIKSPKEGVPPVVDQGAIKWEDWRRINDAEVANGKQLDKIREKFLSIDEMFNVLKK</sequence>
<dbReference type="Proteomes" id="UP000305647">
    <property type="component" value="Unassembled WGS sequence"/>
</dbReference>
<dbReference type="SUPFAM" id="SSF51905">
    <property type="entry name" value="FAD/NAD(P)-binding domain"/>
    <property type="match status" value="1"/>
</dbReference>
<evidence type="ECO:0000256" key="2">
    <source>
        <dbReference type="ARBA" id="ARBA00008312"/>
    </source>
</evidence>
<evidence type="ECO:0000256" key="10">
    <source>
        <dbReference type="PIRSR" id="PIRSR000362-2"/>
    </source>
</evidence>
<dbReference type="EMBL" id="SPRO01000031">
    <property type="protein sequence ID" value="TIC29062.1"/>
    <property type="molecule type" value="Genomic_DNA"/>
</dbReference>
<dbReference type="Gene3D" id="3.50.50.60">
    <property type="entry name" value="FAD/NAD(P)-binding domain"/>
    <property type="match status" value="1"/>
</dbReference>
<evidence type="ECO:0000313" key="16">
    <source>
        <dbReference type="Proteomes" id="UP000310685"/>
    </source>
</evidence>
<evidence type="ECO:0000256" key="1">
    <source>
        <dbReference type="ARBA" id="ARBA00001974"/>
    </source>
</evidence>
<evidence type="ECO:0000256" key="6">
    <source>
        <dbReference type="ARBA" id="ARBA00023002"/>
    </source>
</evidence>
<dbReference type="EMBL" id="SPRH01000032">
    <property type="protein sequence ID" value="TIB99094.1"/>
    <property type="molecule type" value="Genomic_DNA"/>
</dbReference>
<dbReference type="InterPro" id="IPR036188">
    <property type="entry name" value="FAD/NAD-bd_sf"/>
</dbReference>
<dbReference type="SUPFAM" id="SSF51971">
    <property type="entry name" value="Nucleotide-binding domain"/>
    <property type="match status" value="1"/>
</dbReference>
<feature type="binding site" evidence="10">
    <location>
        <position position="242"/>
    </location>
    <ligand>
        <name>NADP(+)</name>
        <dbReference type="ChEBI" id="CHEBI:58349"/>
    </ligand>
</feature>
<feature type="binding site" evidence="10">
    <location>
        <begin position="185"/>
        <end position="188"/>
    </location>
    <ligand>
        <name>NADP(+)</name>
        <dbReference type="ChEBI" id="CHEBI:58349"/>
    </ligand>
</feature>
<dbReference type="PANTHER" id="PTHR48467">
    <property type="entry name" value="GLUTAMATE SYNTHASE 1 [NADH], CHLOROPLASTIC-LIKE"/>
    <property type="match status" value="1"/>
</dbReference>
<evidence type="ECO:0000256" key="3">
    <source>
        <dbReference type="ARBA" id="ARBA00022630"/>
    </source>
</evidence>
<comment type="catalytic activity">
    <reaction evidence="7 8">
        <text>2 reduced [adrenodoxin] + NADP(+) + H(+) = 2 oxidized [adrenodoxin] + NADPH</text>
        <dbReference type="Rhea" id="RHEA:42312"/>
        <dbReference type="Rhea" id="RHEA-COMP:9998"/>
        <dbReference type="Rhea" id="RHEA-COMP:9999"/>
        <dbReference type="ChEBI" id="CHEBI:15378"/>
        <dbReference type="ChEBI" id="CHEBI:33737"/>
        <dbReference type="ChEBI" id="CHEBI:33738"/>
        <dbReference type="ChEBI" id="CHEBI:57783"/>
        <dbReference type="ChEBI" id="CHEBI:58349"/>
        <dbReference type="EC" id="1.18.1.6"/>
    </reaction>
</comment>
<keyword evidence="6 8" id="KW-0560">Oxidoreductase</keyword>
<dbReference type="Proteomes" id="UP000310685">
    <property type="component" value="Unassembled WGS sequence"/>
</dbReference>
<reference evidence="14 15" key="1">
    <citation type="submission" date="2019-03" db="EMBL/GenBank/DDBJ databases">
        <title>Sequencing 25 genomes of Wallemia mellicola.</title>
        <authorList>
            <person name="Gostincar C."/>
        </authorList>
    </citation>
    <scope>NUCLEOTIDE SEQUENCE [LARGE SCALE GENOMIC DNA]</scope>
    <source>
        <strain evidence="12 15">EXF-1262</strain>
        <strain evidence="11 16">EXF-6152</strain>
        <strain evidence="13 14">EXF-8738</strain>
    </source>
</reference>
<feature type="binding site" evidence="10">
    <location>
        <begin position="230"/>
        <end position="231"/>
    </location>
    <ligand>
        <name>NADP(+)</name>
        <dbReference type="ChEBI" id="CHEBI:58349"/>
    </ligand>
</feature>
<evidence type="ECO:0000256" key="4">
    <source>
        <dbReference type="ARBA" id="ARBA00022827"/>
    </source>
</evidence>
<dbReference type="PRINTS" id="PR00419">
    <property type="entry name" value="ADXRDTASE"/>
</dbReference>
<proteinExistence type="inferred from homology"/>
<evidence type="ECO:0000313" key="12">
    <source>
        <dbReference type="EMBL" id="TIB99094.1"/>
    </source>
</evidence>
<keyword evidence="3 8" id="KW-0285">Flavoprotein</keyword>
<accession>A0A4T0MG28</accession>
<comment type="similarity">
    <text evidence="2 8">Belongs to the ferredoxin--NADP reductase type 1 family.</text>
</comment>
<feature type="binding site" evidence="9">
    <location>
        <position position="55"/>
    </location>
    <ligand>
        <name>FAD</name>
        <dbReference type="ChEBI" id="CHEBI:57692"/>
    </ligand>
</feature>
<dbReference type="Proteomes" id="UP000307169">
    <property type="component" value="Unassembled WGS sequence"/>
</dbReference>